<keyword evidence="7" id="KW-1185">Reference proteome</keyword>
<dbReference type="PROSITE" id="PS50977">
    <property type="entry name" value="HTH_TETR_2"/>
    <property type="match status" value="1"/>
</dbReference>
<dbReference type="EMBL" id="CP147846">
    <property type="protein sequence ID" value="WXG68236.1"/>
    <property type="molecule type" value="Genomic_DNA"/>
</dbReference>
<evidence type="ECO:0000256" key="4">
    <source>
        <dbReference type="PROSITE-ProRule" id="PRU00335"/>
    </source>
</evidence>
<evidence type="ECO:0000259" key="5">
    <source>
        <dbReference type="PROSITE" id="PS50977"/>
    </source>
</evidence>
<dbReference type="InterPro" id="IPR001647">
    <property type="entry name" value="HTH_TetR"/>
</dbReference>
<reference evidence="6 7" key="1">
    <citation type="submission" date="2024-03" db="EMBL/GenBank/DDBJ databases">
        <title>Natural products discovery in diverse microorganisms through a two-stage MS feature dereplication strategy.</title>
        <authorList>
            <person name="Zhang R."/>
        </authorList>
    </citation>
    <scope>NUCLEOTIDE SEQUENCE [LARGE SCALE GENOMIC DNA]</scope>
    <source>
        <strain evidence="6 7">18930</strain>
    </source>
</reference>
<dbReference type="InterPro" id="IPR009057">
    <property type="entry name" value="Homeodomain-like_sf"/>
</dbReference>
<evidence type="ECO:0000256" key="2">
    <source>
        <dbReference type="ARBA" id="ARBA00023125"/>
    </source>
</evidence>
<feature type="DNA-binding region" description="H-T-H motif" evidence="4">
    <location>
        <begin position="34"/>
        <end position="53"/>
    </location>
</feature>
<sequence>MPRNRRPVDRAEKRSEIVEAATTLFTGDGYEHTSMGRIAKAAGVTTNTIYWYFRDKDELLVGVLDDIHDEALSRFMALGSSLLPERVIWVVDELEKYHRLVDTVHARTSMSACIDKWHSNFHDRWEGWIAAALRDSGTPEGDTEPMTRMIVFVIESMLTHPQDDVSKRAIVDLMFRTVDMPS</sequence>
<feature type="domain" description="HTH tetR-type" evidence="5">
    <location>
        <begin position="11"/>
        <end position="71"/>
    </location>
</feature>
<proteinExistence type="predicted"/>
<accession>A0ABZ2PGL6</accession>
<keyword evidence="2 4" id="KW-0238">DNA-binding</keyword>
<evidence type="ECO:0000256" key="1">
    <source>
        <dbReference type="ARBA" id="ARBA00023015"/>
    </source>
</evidence>
<dbReference type="PANTHER" id="PTHR30055:SF234">
    <property type="entry name" value="HTH-TYPE TRANSCRIPTIONAL REGULATOR BETI"/>
    <property type="match status" value="1"/>
</dbReference>
<dbReference type="Proteomes" id="UP001432000">
    <property type="component" value="Chromosome"/>
</dbReference>
<protein>
    <submittedName>
        <fullName evidence="6">TetR/AcrR family transcriptional regulator</fullName>
    </submittedName>
</protein>
<dbReference type="RefSeq" id="WP_338888306.1">
    <property type="nucleotide sequence ID" value="NZ_CP147846.1"/>
</dbReference>
<keyword evidence="3" id="KW-0804">Transcription</keyword>
<dbReference type="SUPFAM" id="SSF46689">
    <property type="entry name" value="Homeodomain-like"/>
    <property type="match status" value="1"/>
</dbReference>
<dbReference type="Gene3D" id="1.10.357.10">
    <property type="entry name" value="Tetracycline Repressor, domain 2"/>
    <property type="match status" value="1"/>
</dbReference>
<evidence type="ECO:0000313" key="7">
    <source>
        <dbReference type="Proteomes" id="UP001432000"/>
    </source>
</evidence>
<dbReference type="PRINTS" id="PR00455">
    <property type="entry name" value="HTHTETR"/>
</dbReference>
<gene>
    <name evidence="6" type="ORF">WDS16_24025</name>
</gene>
<evidence type="ECO:0000313" key="6">
    <source>
        <dbReference type="EMBL" id="WXG68236.1"/>
    </source>
</evidence>
<name>A0ABZ2PGL6_9NOCA</name>
<dbReference type="InterPro" id="IPR050109">
    <property type="entry name" value="HTH-type_TetR-like_transc_reg"/>
</dbReference>
<evidence type="ECO:0000256" key="3">
    <source>
        <dbReference type="ARBA" id="ARBA00023163"/>
    </source>
</evidence>
<organism evidence="6 7">
    <name type="scientific">Rhodococcus sovatensis</name>
    <dbReference type="NCBI Taxonomy" id="1805840"/>
    <lineage>
        <taxon>Bacteria</taxon>
        <taxon>Bacillati</taxon>
        <taxon>Actinomycetota</taxon>
        <taxon>Actinomycetes</taxon>
        <taxon>Mycobacteriales</taxon>
        <taxon>Nocardiaceae</taxon>
        <taxon>Rhodococcus</taxon>
    </lineage>
</organism>
<dbReference type="PANTHER" id="PTHR30055">
    <property type="entry name" value="HTH-TYPE TRANSCRIPTIONAL REGULATOR RUTR"/>
    <property type="match status" value="1"/>
</dbReference>
<keyword evidence="1" id="KW-0805">Transcription regulation</keyword>
<dbReference type="Pfam" id="PF00440">
    <property type="entry name" value="TetR_N"/>
    <property type="match status" value="1"/>
</dbReference>